<feature type="non-terminal residue" evidence="4">
    <location>
        <position position="1"/>
    </location>
</feature>
<evidence type="ECO:0000256" key="1">
    <source>
        <dbReference type="SAM" id="MobiDB-lite"/>
    </source>
</evidence>
<gene>
    <name evidence="4" type="ORF">LEA_15202</name>
</gene>
<evidence type="ECO:0000259" key="2">
    <source>
        <dbReference type="Pfam" id="PF14191"/>
    </source>
</evidence>
<name>K1S4W4_9ZZZZ</name>
<dbReference type="InterPro" id="IPR025465">
    <property type="entry name" value="DUF4316"/>
</dbReference>
<reference evidence="4" key="1">
    <citation type="journal article" date="2013" name="Environ. Microbiol.">
        <title>Microbiota from the distal guts of lean and obese adolescents exhibit partial functional redundancy besides clear differences in community structure.</title>
        <authorList>
            <person name="Ferrer M."/>
            <person name="Ruiz A."/>
            <person name="Lanza F."/>
            <person name="Haange S.B."/>
            <person name="Oberbach A."/>
            <person name="Till H."/>
            <person name="Bargiela R."/>
            <person name="Campoy C."/>
            <person name="Segura M.T."/>
            <person name="Richter M."/>
            <person name="von Bergen M."/>
            <person name="Seifert J."/>
            <person name="Suarez A."/>
        </authorList>
    </citation>
    <scope>NUCLEOTIDE SEQUENCE</scope>
</reference>
<dbReference type="Pfam" id="PF14191">
    <property type="entry name" value="YodL"/>
    <property type="match status" value="1"/>
</dbReference>
<feature type="domain" description="YodL-like" evidence="2">
    <location>
        <begin position="1"/>
        <end position="29"/>
    </location>
</feature>
<proteinExistence type="predicted"/>
<accession>K1S4W4</accession>
<feature type="domain" description="DUF4316" evidence="3">
    <location>
        <begin position="35"/>
        <end position="82"/>
    </location>
</feature>
<dbReference type="InterPro" id="IPR025923">
    <property type="entry name" value="YodL-like_dom"/>
</dbReference>
<sequence length="136" mass="15177">VSDVVVLHQNGQDTAHYVDSSGYRQVPEFLQPPEKENPLKHVEDTIEQNDNHFDGIINNTPSVDELEKKAKSGEQISLTDLADAIKAEKTHGKGKEEKPSIRAQLKADKKKAQKKTDKAEITELGKELTHGKIEQI</sequence>
<organism evidence="4">
    <name type="scientific">human gut metagenome</name>
    <dbReference type="NCBI Taxonomy" id="408170"/>
    <lineage>
        <taxon>unclassified sequences</taxon>
        <taxon>metagenomes</taxon>
        <taxon>organismal metagenomes</taxon>
    </lineage>
</organism>
<evidence type="ECO:0000259" key="3">
    <source>
        <dbReference type="Pfam" id="PF14195"/>
    </source>
</evidence>
<feature type="region of interest" description="Disordered" evidence="1">
    <location>
        <begin position="87"/>
        <end position="118"/>
    </location>
</feature>
<protein>
    <submittedName>
        <fullName evidence="4">Uncharacterized protein</fullName>
    </submittedName>
</protein>
<comment type="caution">
    <text evidence="4">The sequence shown here is derived from an EMBL/GenBank/DDBJ whole genome shotgun (WGS) entry which is preliminary data.</text>
</comment>
<feature type="compositionally biased region" description="Basic and acidic residues" evidence="1">
    <location>
        <begin position="87"/>
        <end position="100"/>
    </location>
</feature>
<evidence type="ECO:0000313" key="4">
    <source>
        <dbReference type="EMBL" id="EKC55722.1"/>
    </source>
</evidence>
<dbReference type="Pfam" id="PF14195">
    <property type="entry name" value="DUF4316"/>
    <property type="match status" value="1"/>
</dbReference>
<dbReference type="EMBL" id="AJWY01010376">
    <property type="protein sequence ID" value="EKC55722.1"/>
    <property type="molecule type" value="Genomic_DNA"/>
</dbReference>
<dbReference type="AlphaFoldDB" id="K1S4W4"/>